<gene>
    <name evidence="2" type="ORF">HYPSUDRAFT_815488</name>
</gene>
<dbReference type="OrthoDB" id="406505at2759"/>
<evidence type="ECO:0000256" key="1">
    <source>
        <dbReference type="SAM" id="SignalP"/>
    </source>
</evidence>
<protein>
    <recommendedName>
        <fullName evidence="4">Ubiquitin 3 binding protein But2 C-terminal domain-containing protein</fullName>
    </recommendedName>
</protein>
<dbReference type="Proteomes" id="UP000054270">
    <property type="component" value="Unassembled WGS sequence"/>
</dbReference>
<sequence length="151" mass="15925">MVYNSALLLLALSFSLSPCSVVAQTNGTGDLFVFAPGLGACGIANNSTQLVASVSSTVFFTFPNATENPNKNPICKHTLTVKSGLKTVTAPIVDYHVANSAEDVGLSVPGFEKFANITEGIITNVTWSINQDGREGYSYSSGNAWRRGSVE</sequence>
<dbReference type="Gene3D" id="2.40.40.10">
    <property type="entry name" value="RlpA-like domain"/>
    <property type="match status" value="1"/>
</dbReference>
<name>A0A0D2NNW1_HYPSF</name>
<evidence type="ECO:0008006" key="4">
    <source>
        <dbReference type="Google" id="ProtNLM"/>
    </source>
</evidence>
<proteinExistence type="predicted"/>
<feature type="signal peptide" evidence="1">
    <location>
        <begin position="1"/>
        <end position="23"/>
    </location>
</feature>
<keyword evidence="3" id="KW-1185">Reference proteome</keyword>
<evidence type="ECO:0000313" key="2">
    <source>
        <dbReference type="EMBL" id="KJA20494.1"/>
    </source>
</evidence>
<reference evidence="3" key="1">
    <citation type="submission" date="2014-04" db="EMBL/GenBank/DDBJ databases">
        <title>Evolutionary Origins and Diversification of the Mycorrhizal Mutualists.</title>
        <authorList>
            <consortium name="DOE Joint Genome Institute"/>
            <consortium name="Mycorrhizal Genomics Consortium"/>
            <person name="Kohler A."/>
            <person name="Kuo A."/>
            <person name="Nagy L.G."/>
            <person name="Floudas D."/>
            <person name="Copeland A."/>
            <person name="Barry K.W."/>
            <person name="Cichocki N."/>
            <person name="Veneault-Fourrey C."/>
            <person name="LaButti K."/>
            <person name="Lindquist E.A."/>
            <person name="Lipzen A."/>
            <person name="Lundell T."/>
            <person name="Morin E."/>
            <person name="Murat C."/>
            <person name="Riley R."/>
            <person name="Ohm R."/>
            <person name="Sun H."/>
            <person name="Tunlid A."/>
            <person name="Henrissat B."/>
            <person name="Grigoriev I.V."/>
            <person name="Hibbett D.S."/>
            <person name="Martin F."/>
        </authorList>
    </citation>
    <scope>NUCLEOTIDE SEQUENCE [LARGE SCALE GENOMIC DNA]</scope>
    <source>
        <strain evidence="3">FD-334 SS-4</strain>
    </source>
</reference>
<dbReference type="EMBL" id="KN817567">
    <property type="protein sequence ID" value="KJA20494.1"/>
    <property type="molecule type" value="Genomic_DNA"/>
</dbReference>
<dbReference type="SUPFAM" id="SSF50685">
    <property type="entry name" value="Barwin-like endoglucanases"/>
    <property type="match status" value="1"/>
</dbReference>
<dbReference type="STRING" id="945553.A0A0D2NNW1"/>
<dbReference type="OMA" id="KNPICKH"/>
<keyword evidence="1" id="KW-0732">Signal</keyword>
<dbReference type="AlphaFoldDB" id="A0A0D2NNW1"/>
<feature type="chain" id="PRO_5002248785" description="Ubiquitin 3 binding protein But2 C-terminal domain-containing protein" evidence="1">
    <location>
        <begin position="24"/>
        <end position="151"/>
    </location>
</feature>
<evidence type="ECO:0000313" key="3">
    <source>
        <dbReference type="Proteomes" id="UP000054270"/>
    </source>
</evidence>
<organism evidence="2 3">
    <name type="scientific">Hypholoma sublateritium (strain FD-334 SS-4)</name>
    <dbReference type="NCBI Taxonomy" id="945553"/>
    <lineage>
        <taxon>Eukaryota</taxon>
        <taxon>Fungi</taxon>
        <taxon>Dikarya</taxon>
        <taxon>Basidiomycota</taxon>
        <taxon>Agaricomycotina</taxon>
        <taxon>Agaricomycetes</taxon>
        <taxon>Agaricomycetidae</taxon>
        <taxon>Agaricales</taxon>
        <taxon>Agaricineae</taxon>
        <taxon>Strophariaceae</taxon>
        <taxon>Hypholoma</taxon>
    </lineage>
</organism>
<accession>A0A0D2NNW1</accession>
<dbReference type="InterPro" id="IPR036908">
    <property type="entry name" value="RlpA-like_sf"/>
</dbReference>